<evidence type="ECO:0000256" key="4">
    <source>
        <dbReference type="PROSITE-ProRule" id="PRU00134"/>
    </source>
</evidence>
<reference evidence="6 7" key="1">
    <citation type="journal article" date="2018" name="Biotechnol. Biofuels">
        <title>Integrative visual omics of the white-rot fungus Polyporus brumalis exposes the biotechnological potential of its oxidative enzymes for delignifying raw plant biomass.</title>
        <authorList>
            <person name="Miyauchi S."/>
            <person name="Rancon A."/>
            <person name="Drula E."/>
            <person name="Hage H."/>
            <person name="Chaduli D."/>
            <person name="Favel A."/>
            <person name="Grisel S."/>
            <person name="Henrissat B."/>
            <person name="Herpoel-Gimbert I."/>
            <person name="Ruiz-Duenas F.J."/>
            <person name="Chevret D."/>
            <person name="Hainaut M."/>
            <person name="Lin J."/>
            <person name="Wang M."/>
            <person name="Pangilinan J."/>
            <person name="Lipzen A."/>
            <person name="Lesage-Meessen L."/>
            <person name="Navarro D."/>
            <person name="Riley R."/>
            <person name="Grigoriev I.V."/>
            <person name="Zhou S."/>
            <person name="Raouche S."/>
            <person name="Rosso M.N."/>
        </authorList>
    </citation>
    <scope>NUCLEOTIDE SEQUENCE [LARGE SCALE GENOMIC DNA]</scope>
    <source>
        <strain evidence="6 7">BRFM 1820</strain>
    </source>
</reference>
<feature type="domain" description="MYND-type" evidence="5">
    <location>
        <begin position="1"/>
        <end position="32"/>
    </location>
</feature>
<evidence type="ECO:0000259" key="5">
    <source>
        <dbReference type="PROSITE" id="PS50865"/>
    </source>
</evidence>
<dbReference type="EMBL" id="KZ857391">
    <property type="protein sequence ID" value="RDX52224.1"/>
    <property type="molecule type" value="Genomic_DNA"/>
</dbReference>
<evidence type="ECO:0000256" key="1">
    <source>
        <dbReference type="ARBA" id="ARBA00022723"/>
    </source>
</evidence>
<gene>
    <name evidence="6" type="ORF">OH76DRAFT_1554372</name>
</gene>
<name>A0A371DI54_9APHY</name>
<accession>A0A371DI54</accession>
<dbReference type="STRING" id="139420.A0A371DI54"/>
<sequence>MKLLRCGQCNVRTYCSKECQTADWQDTHSEWCNEWYAPLRDHAHALSGDQSAWRNLVSWIEFHDTALLNAAIAQYVRMKAALPQLDVTKECVLEVVVEYRTDPGLPAEKRFKVVNLGMSRPVPGVICSAQPDLDIHAAMSVYRDDIESIAEDREQALAGERTYWGTGAYLILARFAPNIEVNQLIPFWSHFNIDIVLGTATPACRNALDQLKEVLDEGKKVHQCCGDLMRGRGGCSLTVGASDLAVAGRG</sequence>
<keyword evidence="2 4" id="KW-0863">Zinc-finger</keyword>
<dbReference type="InterPro" id="IPR002893">
    <property type="entry name" value="Znf_MYND"/>
</dbReference>
<evidence type="ECO:0000256" key="3">
    <source>
        <dbReference type="ARBA" id="ARBA00022833"/>
    </source>
</evidence>
<dbReference type="SUPFAM" id="SSF144232">
    <property type="entry name" value="HIT/MYND zinc finger-like"/>
    <property type="match status" value="1"/>
</dbReference>
<evidence type="ECO:0000256" key="2">
    <source>
        <dbReference type="ARBA" id="ARBA00022771"/>
    </source>
</evidence>
<organism evidence="6 7">
    <name type="scientific">Lentinus brumalis</name>
    <dbReference type="NCBI Taxonomy" id="2498619"/>
    <lineage>
        <taxon>Eukaryota</taxon>
        <taxon>Fungi</taxon>
        <taxon>Dikarya</taxon>
        <taxon>Basidiomycota</taxon>
        <taxon>Agaricomycotina</taxon>
        <taxon>Agaricomycetes</taxon>
        <taxon>Polyporales</taxon>
        <taxon>Polyporaceae</taxon>
        <taxon>Lentinus</taxon>
    </lineage>
</organism>
<evidence type="ECO:0000313" key="7">
    <source>
        <dbReference type="Proteomes" id="UP000256964"/>
    </source>
</evidence>
<dbReference type="Gene3D" id="6.10.140.2220">
    <property type="match status" value="1"/>
</dbReference>
<evidence type="ECO:0000313" key="6">
    <source>
        <dbReference type="EMBL" id="RDX52224.1"/>
    </source>
</evidence>
<keyword evidence="7" id="KW-1185">Reference proteome</keyword>
<dbReference type="Pfam" id="PF01753">
    <property type="entry name" value="zf-MYND"/>
    <property type="match status" value="1"/>
</dbReference>
<dbReference type="GO" id="GO:0008270">
    <property type="term" value="F:zinc ion binding"/>
    <property type="evidence" value="ECO:0007669"/>
    <property type="project" value="UniProtKB-KW"/>
</dbReference>
<proteinExistence type="predicted"/>
<keyword evidence="1" id="KW-0479">Metal-binding</keyword>
<keyword evidence="3" id="KW-0862">Zinc</keyword>
<dbReference type="OrthoDB" id="2945048at2759"/>
<dbReference type="AlphaFoldDB" id="A0A371DI54"/>
<dbReference type="Proteomes" id="UP000256964">
    <property type="component" value="Unassembled WGS sequence"/>
</dbReference>
<dbReference type="PROSITE" id="PS50865">
    <property type="entry name" value="ZF_MYND_2"/>
    <property type="match status" value="1"/>
</dbReference>
<protein>
    <recommendedName>
        <fullName evidence="5">MYND-type domain-containing protein</fullName>
    </recommendedName>
</protein>